<comment type="caution">
    <text evidence="8">The sequence shown here is derived from an EMBL/GenBank/DDBJ whole genome shotgun (WGS) entry which is preliminary data.</text>
</comment>
<feature type="compositionally biased region" description="Basic and acidic residues" evidence="6">
    <location>
        <begin position="600"/>
        <end position="609"/>
    </location>
</feature>
<proteinExistence type="predicted"/>
<dbReference type="InterPro" id="IPR050951">
    <property type="entry name" value="Retrovirus_Pol_polyprotein"/>
</dbReference>
<keyword evidence="5" id="KW-0479">Metal-binding</keyword>
<feature type="compositionally biased region" description="Polar residues" evidence="6">
    <location>
        <begin position="927"/>
        <end position="943"/>
    </location>
</feature>
<dbReference type="Gene3D" id="4.10.60.10">
    <property type="entry name" value="Zinc finger, CCHC-type"/>
    <property type="match status" value="1"/>
</dbReference>
<dbReference type="SUPFAM" id="SSF57756">
    <property type="entry name" value="Retrovirus zinc finger-like domains"/>
    <property type="match status" value="2"/>
</dbReference>
<dbReference type="InterPro" id="IPR021109">
    <property type="entry name" value="Peptidase_aspartic_dom_sf"/>
</dbReference>
<dbReference type="Pfam" id="PF00098">
    <property type="entry name" value="zf-CCHC"/>
    <property type="match status" value="2"/>
</dbReference>
<feature type="compositionally biased region" description="Gly residues" evidence="6">
    <location>
        <begin position="977"/>
        <end position="997"/>
    </location>
</feature>
<feature type="compositionally biased region" description="Basic and acidic residues" evidence="6">
    <location>
        <begin position="753"/>
        <end position="766"/>
    </location>
</feature>
<dbReference type="PANTHER" id="PTHR37984:SF5">
    <property type="entry name" value="PROTEIN NYNRIN-LIKE"/>
    <property type="match status" value="1"/>
</dbReference>
<dbReference type="InterPro" id="IPR036875">
    <property type="entry name" value="Znf_CCHC_sf"/>
</dbReference>
<dbReference type="SMART" id="SM00343">
    <property type="entry name" value="ZnF_C2HC"/>
    <property type="match status" value="2"/>
</dbReference>
<evidence type="ECO:0000256" key="4">
    <source>
        <dbReference type="ARBA" id="ARBA00022759"/>
    </source>
</evidence>
<dbReference type="Proteomes" id="UP000440578">
    <property type="component" value="Unassembled WGS sequence"/>
</dbReference>
<feature type="region of interest" description="Disordered" evidence="6">
    <location>
        <begin position="230"/>
        <end position="270"/>
    </location>
</feature>
<keyword evidence="5" id="KW-0863">Zinc-finger</keyword>
<dbReference type="PROSITE" id="PS00141">
    <property type="entry name" value="ASP_PROTEASE"/>
    <property type="match status" value="1"/>
</dbReference>
<dbReference type="GO" id="GO:0004519">
    <property type="term" value="F:endonuclease activity"/>
    <property type="evidence" value="ECO:0007669"/>
    <property type="project" value="UniProtKB-KW"/>
</dbReference>
<sequence>MNSTGLSIPAVESFRQGDDFGRWLRGVERYLCAVGIQEADRKCAVLLHLVGPDVADLSETLPEETSETADSFERLKGKLMAYLSPVRNAVAERSLFHGMQMEPEEDLERFLGRLRAQVVRCGYAATEEDRELRDRCVLRSRAGLRAKLVKLAASKGDGLTLAEVRQTARAHRDMEQLGAQLGATRLAEAPAADAEGAVNAVRSPQSRLGTCFRCGAAGHWQRDCPAAGAVPRARDSRCPAGQAASGGRSGAAGEHGRGAPGNSGSDGGPRQRRCFKCGSTGHLKAACPQRRVRLVAAEDEQTNGDGDAWLVSSVGGDAWLVNSVEASAAEPEMKTVTVNGQQLAMVVDTGSPVSLVSAETARQRGLLQLLDPCDLRLTSFTGQVIPLRGEVRVSVTASGRPATRLRLVVTGLGPHRPLMGREWLQALGLMTSQARACRVQPARTLEGGPERHSAVFNEELGRIPIKGGLRLKSDAKSVYRRARPVPLALRDAGGGIGRRDTGGSKERREDSGRRDAGGRRDDSGRRDAGGRRDDSGRRDAGERRGAGERRDAGERRGTGERRCACEDGGRRYGGESKGCRDDGGRREAAGRRCAGGGGGRRGDGRRRGSEGAGGRAGDLRIGGRSGDHEGVGGAGSQVVCDCGGAGSGVRRDGGGAGRRVRRDRGGAGRHYAALRGSTERQWTAAGNRGRTFGVGAEVWARCYGGPQKWVRGRVVTRTGPDSYEVDVGRGSRWSRHCDQLQSVAPGSTAPAGEGREEAELGSRRTEVNPWSRRAATDPGSRRTEVNPWSRRTAAVPGSRRTESDPGSRRAETDPGRARTESDPWSRRAEADPWSRRAEADPRSRRTEADPGSWRTEDRTLSSRQTAEETSRRKTEGPERPSRRTSTVASRQTTEETELSSRQTAAETEEPTEETEEASRRTTEEPVTSCQQTEAEVSRQTTGESDGPSGRTAVEVSRRLTDDGETGAIRPTADGRGELAGGGGAGTGEPAGGGGASAGGPDFNGLASEAEAGPTGRAGSPRRRAQPGTPRRSTRKDGARSRKCPCVAVCSFLC</sequence>
<feature type="domain" description="CCHC-type" evidence="7">
    <location>
        <begin position="211"/>
        <end position="225"/>
    </location>
</feature>
<feature type="compositionally biased region" description="Basic and acidic residues" evidence="6">
    <location>
        <begin position="799"/>
        <end position="881"/>
    </location>
</feature>
<dbReference type="Gene3D" id="2.40.70.10">
    <property type="entry name" value="Acid Proteases"/>
    <property type="match status" value="1"/>
</dbReference>
<dbReference type="GO" id="GO:0016779">
    <property type="term" value="F:nucleotidyltransferase activity"/>
    <property type="evidence" value="ECO:0007669"/>
    <property type="project" value="UniProtKB-KW"/>
</dbReference>
<reference evidence="8 9" key="1">
    <citation type="submission" date="2019-07" db="EMBL/GenBank/DDBJ databases">
        <title>Draft genome assembly of a fouling barnacle, Amphibalanus amphitrite (Darwin, 1854): The first reference genome for Thecostraca.</title>
        <authorList>
            <person name="Kim W."/>
        </authorList>
    </citation>
    <scope>NUCLEOTIDE SEQUENCE [LARGE SCALE GENOMIC DNA]</scope>
    <source>
        <strain evidence="8">SNU_AA5</strain>
        <tissue evidence="8">Soma without cirri and trophi</tissue>
    </source>
</reference>
<evidence type="ECO:0000313" key="8">
    <source>
        <dbReference type="EMBL" id="KAF0307518.1"/>
    </source>
</evidence>
<evidence type="ECO:0000259" key="7">
    <source>
        <dbReference type="PROSITE" id="PS50158"/>
    </source>
</evidence>
<dbReference type="PROSITE" id="PS50158">
    <property type="entry name" value="ZF_CCHC"/>
    <property type="match status" value="2"/>
</dbReference>
<evidence type="ECO:0000256" key="3">
    <source>
        <dbReference type="ARBA" id="ARBA00022722"/>
    </source>
</evidence>
<dbReference type="AlphaFoldDB" id="A0A6A4WYG8"/>
<dbReference type="InterPro" id="IPR001878">
    <property type="entry name" value="Znf_CCHC"/>
</dbReference>
<dbReference type="EMBL" id="VIIS01000565">
    <property type="protein sequence ID" value="KAF0307518.1"/>
    <property type="molecule type" value="Genomic_DNA"/>
</dbReference>
<keyword evidence="2" id="KW-0548">Nucleotidyltransferase</keyword>
<keyword evidence="1" id="KW-0808">Transferase</keyword>
<evidence type="ECO:0000256" key="6">
    <source>
        <dbReference type="SAM" id="MobiDB-lite"/>
    </source>
</evidence>
<evidence type="ECO:0000313" key="9">
    <source>
        <dbReference type="Proteomes" id="UP000440578"/>
    </source>
</evidence>
<dbReference type="GO" id="GO:0006508">
    <property type="term" value="P:proteolysis"/>
    <property type="evidence" value="ECO:0007669"/>
    <property type="project" value="InterPro"/>
</dbReference>
<accession>A0A6A4WYG8</accession>
<evidence type="ECO:0000256" key="2">
    <source>
        <dbReference type="ARBA" id="ARBA00022695"/>
    </source>
</evidence>
<protein>
    <recommendedName>
        <fullName evidence="7">CCHC-type domain-containing protein</fullName>
    </recommendedName>
</protein>
<evidence type="ECO:0000256" key="1">
    <source>
        <dbReference type="ARBA" id="ARBA00022679"/>
    </source>
</evidence>
<keyword evidence="3" id="KW-0540">Nuclease</keyword>
<keyword evidence="4" id="KW-0255">Endonuclease</keyword>
<feature type="compositionally biased region" description="Basic and acidic residues" evidence="6">
    <location>
        <begin position="497"/>
        <end position="590"/>
    </location>
</feature>
<feature type="region of interest" description="Disordered" evidence="6">
    <location>
        <begin position="489"/>
        <end position="632"/>
    </location>
</feature>
<dbReference type="GO" id="GO:0003676">
    <property type="term" value="F:nucleic acid binding"/>
    <property type="evidence" value="ECO:0007669"/>
    <property type="project" value="InterPro"/>
</dbReference>
<organism evidence="8 9">
    <name type="scientific">Amphibalanus amphitrite</name>
    <name type="common">Striped barnacle</name>
    <name type="synonym">Balanus amphitrite</name>
    <dbReference type="NCBI Taxonomy" id="1232801"/>
    <lineage>
        <taxon>Eukaryota</taxon>
        <taxon>Metazoa</taxon>
        <taxon>Ecdysozoa</taxon>
        <taxon>Arthropoda</taxon>
        <taxon>Crustacea</taxon>
        <taxon>Multicrustacea</taxon>
        <taxon>Cirripedia</taxon>
        <taxon>Thoracica</taxon>
        <taxon>Thoracicalcarea</taxon>
        <taxon>Balanomorpha</taxon>
        <taxon>Balanoidea</taxon>
        <taxon>Balanidae</taxon>
        <taxon>Amphibalaninae</taxon>
        <taxon>Amphibalanus</taxon>
    </lineage>
</organism>
<dbReference type="GO" id="GO:0004190">
    <property type="term" value="F:aspartic-type endopeptidase activity"/>
    <property type="evidence" value="ECO:0007669"/>
    <property type="project" value="InterPro"/>
</dbReference>
<dbReference type="PANTHER" id="PTHR37984">
    <property type="entry name" value="PROTEIN CBG26694"/>
    <property type="match status" value="1"/>
</dbReference>
<dbReference type="GO" id="GO:0008270">
    <property type="term" value="F:zinc ion binding"/>
    <property type="evidence" value="ECO:0007669"/>
    <property type="project" value="UniProtKB-KW"/>
</dbReference>
<name>A0A6A4WYG8_AMPAM</name>
<keyword evidence="9" id="KW-1185">Reference proteome</keyword>
<feature type="compositionally biased region" description="Acidic residues" evidence="6">
    <location>
        <begin position="906"/>
        <end position="915"/>
    </location>
</feature>
<feature type="domain" description="CCHC-type" evidence="7">
    <location>
        <begin position="272"/>
        <end position="289"/>
    </location>
</feature>
<keyword evidence="5" id="KW-0862">Zinc</keyword>
<dbReference type="SUPFAM" id="SSF50630">
    <property type="entry name" value="Acid proteases"/>
    <property type="match status" value="1"/>
</dbReference>
<feature type="region of interest" description="Disordered" evidence="6">
    <location>
        <begin position="649"/>
        <end position="669"/>
    </location>
</feature>
<dbReference type="Pfam" id="PF13975">
    <property type="entry name" value="gag-asp_proteas"/>
    <property type="match status" value="1"/>
</dbReference>
<keyword evidence="4" id="KW-0378">Hydrolase</keyword>
<dbReference type="InterPro" id="IPR001969">
    <property type="entry name" value="Aspartic_peptidase_AS"/>
</dbReference>
<feature type="region of interest" description="Disordered" evidence="6">
    <location>
        <begin position="740"/>
        <end position="1042"/>
    </location>
</feature>
<gene>
    <name evidence="8" type="ORF">FJT64_021163</name>
</gene>
<feature type="compositionally biased region" description="Gly residues" evidence="6">
    <location>
        <begin position="258"/>
        <end position="267"/>
    </location>
</feature>
<evidence type="ECO:0000256" key="5">
    <source>
        <dbReference type="PROSITE-ProRule" id="PRU00047"/>
    </source>
</evidence>
<dbReference type="OrthoDB" id="5985335at2759"/>